<organism evidence="2 3">
    <name type="scientific">Ascaris lumbricoides</name>
    <name type="common">Giant roundworm</name>
    <dbReference type="NCBI Taxonomy" id="6252"/>
    <lineage>
        <taxon>Eukaryota</taxon>
        <taxon>Metazoa</taxon>
        <taxon>Ecdysozoa</taxon>
        <taxon>Nematoda</taxon>
        <taxon>Chromadorea</taxon>
        <taxon>Rhabditida</taxon>
        <taxon>Spirurina</taxon>
        <taxon>Ascaridomorpha</taxon>
        <taxon>Ascaridoidea</taxon>
        <taxon>Ascarididae</taxon>
        <taxon>Ascaris</taxon>
    </lineage>
</organism>
<dbReference type="PROSITE" id="PS50097">
    <property type="entry name" value="BTB"/>
    <property type="match status" value="1"/>
</dbReference>
<evidence type="ECO:0000259" key="1">
    <source>
        <dbReference type="PROSITE" id="PS50097"/>
    </source>
</evidence>
<dbReference type="WBParaSite" id="ALUE_0001204701-mRNA-1">
    <property type="protein sequence ID" value="ALUE_0001204701-mRNA-1"/>
    <property type="gene ID" value="ALUE_0001204701"/>
</dbReference>
<dbReference type="InterPro" id="IPR000210">
    <property type="entry name" value="BTB/POZ_dom"/>
</dbReference>
<keyword evidence="2" id="KW-1185">Reference proteome</keyword>
<name>A0A0M3I574_ASCLU</name>
<feature type="domain" description="BTB" evidence="1">
    <location>
        <begin position="238"/>
        <end position="301"/>
    </location>
</feature>
<dbReference type="Proteomes" id="UP000036681">
    <property type="component" value="Unplaced"/>
</dbReference>
<sequence length="442" mass="51569">MDCFRRDGEQLPKELLFIHRFSYGILHTDSRIHSTTFATAYGSRSIEWFVTNIVKYFDVCSDRRSPQIRLAQRRRRSDEAFPVGSCKFAYKAMSRNYETAYKMASLRYFDVCSDRRSPQIRLAQRRRRSDEAFPVGSCKFAYKAMSRNYETVAENETKVALFNGFYVVADSNEFFLALFRILEQPSFEGGQINFIIQLSFTPNHFFHCTIRAEIAPPTYLLTNDFRETSLAKIISKQRDFKIMVKDGEIQTSKYLLYVTMNYFHEFLSANPFASFVRLNFQKEIVKAVLDFALKGIFNISAEQIDKIGEFLRCVRFARPIGYELITKYVGNILTDRVMKDWRKVNLNEAARMFDIAYEHGFVSLLDGSMNLIADQYYSDFRLNYNESSEGEEGAIFRRLNHSDIADFLSPINVLTESFRKHSTSLRILKYSDITSNPREIIT</sequence>
<proteinExistence type="predicted"/>
<evidence type="ECO:0000313" key="3">
    <source>
        <dbReference type="WBParaSite" id="ALUE_0001204701-mRNA-1"/>
    </source>
</evidence>
<dbReference type="AlphaFoldDB" id="A0A0M3I574"/>
<protein>
    <submittedName>
        <fullName evidence="3">BTB domain-containing protein</fullName>
    </submittedName>
</protein>
<reference evidence="3" key="1">
    <citation type="submission" date="2017-02" db="UniProtKB">
        <authorList>
            <consortium name="WormBaseParasite"/>
        </authorList>
    </citation>
    <scope>IDENTIFICATION</scope>
</reference>
<evidence type="ECO:0000313" key="2">
    <source>
        <dbReference type="Proteomes" id="UP000036681"/>
    </source>
</evidence>
<accession>A0A0M3I574</accession>